<dbReference type="GO" id="GO:0140662">
    <property type="term" value="F:ATP-dependent protein folding chaperone"/>
    <property type="evidence" value="ECO:0007669"/>
    <property type="project" value="InterPro"/>
</dbReference>
<accession>A0A382NEQ9</accession>
<dbReference type="InterPro" id="IPR020568">
    <property type="entry name" value="Ribosomal_Su5_D2-typ_SF"/>
</dbReference>
<dbReference type="GO" id="GO:0051082">
    <property type="term" value="F:unfolded protein binding"/>
    <property type="evidence" value="ECO:0007669"/>
    <property type="project" value="InterPro"/>
</dbReference>
<dbReference type="Gene3D" id="3.40.50.11260">
    <property type="match status" value="1"/>
</dbReference>
<reference evidence="4" key="1">
    <citation type="submission" date="2018-05" db="EMBL/GenBank/DDBJ databases">
        <authorList>
            <person name="Lanie J.A."/>
            <person name="Ng W.-L."/>
            <person name="Kazmierczak K.M."/>
            <person name="Andrzejewski T.M."/>
            <person name="Davidsen T.M."/>
            <person name="Wayne K.J."/>
            <person name="Tettelin H."/>
            <person name="Glass J.I."/>
            <person name="Rusch D."/>
            <person name="Podicherti R."/>
            <person name="Tsui H.-C.T."/>
            <person name="Winkler M.E."/>
        </authorList>
    </citation>
    <scope>NUCLEOTIDE SEQUENCE</scope>
</reference>
<evidence type="ECO:0000256" key="3">
    <source>
        <dbReference type="SAM" id="MobiDB-lite"/>
    </source>
</evidence>
<gene>
    <name evidence="4" type="ORF">METZ01_LOCUS311581</name>
</gene>
<evidence type="ECO:0000256" key="1">
    <source>
        <dbReference type="ARBA" id="ARBA00008239"/>
    </source>
</evidence>
<comment type="similarity">
    <text evidence="1">Belongs to the heat shock protein 90 family.</text>
</comment>
<dbReference type="AlphaFoldDB" id="A0A382NEQ9"/>
<dbReference type="SUPFAM" id="SSF54211">
    <property type="entry name" value="Ribosomal protein S5 domain 2-like"/>
    <property type="match status" value="1"/>
</dbReference>
<keyword evidence="2" id="KW-0143">Chaperone</keyword>
<dbReference type="GO" id="GO:0016887">
    <property type="term" value="F:ATP hydrolysis activity"/>
    <property type="evidence" value="ECO:0007669"/>
    <property type="project" value="InterPro"/>
</dbReference>
<dbReference type="InterPro" id="IPR001404">
    <property type="entry name" value="Hsp90_fam"/>
</dbReference>
<dbReference type="Gene3D" id="3.30.230.80">
    <property type="match status" value="1"/>
</dbReference>
<evidence type="ECO:0008006" key="5">
    <source>
        <dbReference type="Google" id="ProtNLM"/>
    </source>
</evidence>
<proteinExistence type="inferred from homology"/>
<evidence type="ECO:0000313" key="4">
    <source>
        <dbReference type="EMBL" id="SVC58727.1"/>
    </source>
</evidence>
<name>A0A382NEQ9_9ZZZZ</name>
<dbReference type="Pfam" id="PF00183">
    <property type="entry name" value="HSP90"/>
    <property type="match status" value="1"/>
</dbReference>
<dbReference type="EMBL" id="UINC01099445">
    <property type="protein sequence ID" value="SVC58727.1"/>
    <property type="molecule type" value="Genomic_DNA"/>
</dbReference>
<sequence>RGIVDSEDLPLNISREMLQNSPLMRHINQAITRRVLKELKKKAKKKPEAYAEFWDNFGPVLKEGLYEDQDRRDVLLELVRFRSTSGSDLVSLKDYVSRMKEGQEAIYYITGDDIDTLENSPQLEGFRARGVEVLLLSDPVDDFWLSAVFEYDGHALTSATRGATDLSNIGEEPEKNESKEGKTTKDSDIATLIALVKQTLGESIKDVRTSDRLTDSAVCLVADEGDMDMRLERMLKAHKQLDTQSVRILEINPRHALIKNMATAATKGGAADDLEDLAHLLLDQARIIEGENLPDTAAFSRRMATVMTKAAG</sequence>
<feature type="compositionally biased region" description="Basic and acidic residues" evidence="3">
    <location>
        <begin position="172"/>
        <end position="184"/>
    </location>
</feature>
<protein>
    <recommendedName>
        <fullName evidence="5">Molecular chaperone HtpG</fullName>
    </recommendedName>
</protein>
<dbReference type="GO" id="GO:0005524">
    <property type="term" value="F:ATP binding"/>
    <property type="evidence" value="ECO:0007669"/>
    <property type="project" value="InterPro"/>
</dbReference>
<dbReference type="SUPFAM" id="SSF110942">
    <property type="entry name" value="HSP90 C-terminal domain"/>
    <property type="match status" value="1"/>
</dbReference>
<dbReference type="PANTHER" id="PTHR11528">
    <property type="entry name" value="HEAT SHOCK PROTEIN 90 FAMILY MEMBER"/>
    <property type="match status" value="1"/>
</dbReference>
<dbReference type="InterPro" id="IPR037196">
    <property type="entry name" value="HSP90_C"/>
</dbReference>
<evidence type="ECO:0000256" key="2">
    <source>
        <dbReference type="ARBA" id="ARBA00023186"/>
    </source>
</evidence>
<feature type="region of interest" description="Disordered" evidence="3">
    <location>
        <begin position="164"/>
        <end position="184"/>
    </location>
</feature>
<dbReference type="Gene3D" id="1.20.120.790">
    <property type="entry name" value="Heat shock protein 90, C-terminal domain"/>
    <property type="match status" value="1"/>
</dbReference>
<feature type="non-terminal residue" evidence="4">
    <location>
        <position position="1"/>
    </location>
</feature>
<organism evidence="4">
    <name type="scientific">marine metagenome</name>
    <dbReference type="NCBI Taxonomy" id="408172"/>
    <lineage>
        <taxon>unclassified sequences</taxon>
        <taxon>metagenomes</taxon>
        <taxon>ecological metagenomes</taxon>
    </lineage>
</organism>